<dbReference type="PANTHER" id="PTHR48050">
    <property type="entry name" value="STEROL 3-BETA-GLUCOSYLTRANSFERASE"/>
    <property type="match status" value="1"/>
</dbReference>
<dbReference type="GO" id="GO:0033072">
    <property type="term" value="P:vancomycin biosynthetic process"/>
    <property type="evidence" value="ECO:0007669"/>
    <property type="project" value="UniProtKB-ARBA"/>
</dbReference>
<dbReference type="GO" id="GO:0008194">
    <property type="term" value="F:UDP-glycosyltransferase activity"/>
    <property type="evidence" value="ECO:0007669"/>
    <property type="project" value="InterPro"/>
</dbReference>
<evidence type="ECO:0000313" key="3">
    <source>
        <dbReference type="EMBL" id="OJG09428.1"/>
    </source>
</evidence>
<feature type="domain" description="Erythromycin biosynthesis protein CIII-like C-terminal" evidence="2">
    <location>
        <begin position="307"/>
        <end position="397"/>
    </location>
</feature>
<feature type="domain" description="Glycosyltransferase family 28 N-terminal" evidence="1">
    <location>
        <begin position="4"/>
        <end position="63"/>
    </location>
</feature>
<dbReference type="SUPFAM" id="SSF53756">
    <property type="entry name" value="UDP-Glycosyltransferase/glycogen phosphorylase"/>
    <property type="match status" value="1"/>
</dbReference>
<dbReference type="STRING" id="328396.RU93_GL000759"/>
<dbReference type="Pfam" id="PF06722">
    <property type="entry name" value="EryCIII-like_C"/>
    <property type="match status" value="1"/>
</dbReference>
<evidence type="ECO:0000313" key="4">
    <source>
        <dbReference type="Proteomes" id="UP000182149"/>
    </source>
</evidence>
<dbReference type="Pfam" id="PF03033">
    <property type="entry name" value="Glyco_transf_28"/>
    <property type="match status" value="1"/>
</dbReference>
<sequence length="426" mass="47201">MKMVIFTLGSRGDVQPYVALAKAAILKGHRAVICTGKSFQALIEENGVEFEQATSDLMAMLETEEGKMIVTHPLRHPIKTKHYLNSVVNPAFRQTLDDFYRCAKGASVIIYHPKALGTPDIAKALGIPCVSIPPIPITYPIEEFPNLAIHSHKNFGKILNKLTYTLMGKAESASIKEVNDFREKTLGLPKRKSGVYAFEIDGKEIPIIYPVSKALFPEVKSWENKVSLPGFFYLKNEGEALEARITAFIQAGPAPIVLTFSSMPVKSPARFQAIVTEALRETGDRAIIVIGNSGLSFESKEDQLILQAVPHHLLFPLAKGIIHHGGVGTMAAALKSDRPQLIIPFAVDQPFWAHRLARLGYALEPLTEKQLTKERLVQRLNEFNDPKVKQQAQAIRQIIAKEQGVDDAITLIEKMVRESQLVNQKG</sequence>
<dbReference type="InterPro" id="IPR010610">
    <property type="entry name" value="EryCIII-like_C"/>
</dbReference>
<evidence type="ECO:0000259" key="2">
    <source>
        <dbReference type="Pfam" id="PF06722"/>
    </source>
</evidence>
<dbReference type="Proteomes" id="UP000182149">
    <property type="component" value="Unassembled WGS sequence"/>
</dbReference>
<organism evidence="3 4">
    <name type="scientific">Enterococcus aquimarinus</name>
    <dbReference type="NCBI Taxonomy" id="328396"/>
    <lineage>
        <taxon>Bacteria</taxon>
        <taxon>Bacillati</taxon>
        <taxon>Bacillota</taxon>
        <taxon>Bacilli</taxon>
        <taxon>Lactobacillales</taxon>
        <taxon>Enterococcaceae</taxon>
        <taxon>Enterococcus</taxon>
    </lineage>
</organism>
<protein>
    <submittedName>
        <fullName evidence="3">Sterol 3-beta-glucosyltransferase</fullName>
    </submittedName>
</protein>
<dbReference type="PANTHER" id="PTHR48050:SF13">
    <property type="entry name" value="STEROL 3-BETA-GLUCOSYLTRANSFERASE UGT80A2"/>
    <property type="match status" value="1"/>
</dbReference>
<dbReference type="InterPro" id="IPR004276">
    <property type="entry name" value="GlycoTrans_28_N"/>
</dbReference>
<dbReference type="InterPro" id="IPR002213">
    <property type="entry name" value="UDP_glucos_trans"/>
</dbReference>
<comment type="caution">
    <text evidence="3">The sequence shown here is derived from an EMBL/GenBank/DDBJ whole genome shotgun (WGS) entry which is preliminary data.</text>
</comment>
<dbReference type="GO" id="GO:0005975">
    <property type="term" value="P:carbohydrate metabolic process"/>
    <property type="evidence" value="ECO:0007669"/>
    <property type="project" value="InterPro"/>
</dbReference>
<dbReference type="FunFam" id="3.40.50.2000:FF:000009">
    <property type="entry name" value="Sterol 3-beta-glucosyltransferase UGT80A2"/>
    <property type="match status" value="1"/>
</dbReference>
<dbReference type="GO" id="GO:0016758">
    <property type="term" value="F:hexosyltransferase activity"/>
    <property type="evidence" value="ECO:0007669"/>
    <property type="project" value="InterPro"/>
</dbReference>
<dbReference type="RefSeq" id="WP_071875457.1">
    <property type="nucleotide sequence ID" value="NZ_JBHSHF010000011.1"/>
</dbReference>
<keyword evidence="3" id="KW-0808">Transferase</keyword>
<accession>A0A1L8QPI8</accession>
<dbReference type="CDD" id="cd03784">
    <property type="entry name" value="GT1_Gtf-like"/>
    <property type="match status" value="1"/>
</dbReference>
<keyword evidence="4" id="KW-1185">Reference proteome</keyword>
<evidence type="ECO:0000259" key="1">
    <source>
        <dbReference type="Pfam" id="PF03033"/>
    </source>
</evidence>
<gene>
    <name evidence="3" type="ORF">RU93_GL000759</name>
</gene>
<dbReference type="AlphaFoldDB" id="A0A1L8QPI8"/>
<dbReference type="InterPro" id="IPR050426">
    <property type="entry name" value="Glycosyltransferase_28"/>
</dbReference>
<name>A0A1L8QPI8_9ENTE</name>
<dbReference type="OrthoDB" id="9805366at2"/>
<dbReference type="Gene3D" id="3.40.50.2000">
    <property type="entry name" value="Glycogen Phosphorylase B"/>
    <property type="match status" value="2"/>
</dbReference>
<reference evidence="3 4" key="1">
    <citation type="submission" date="2014-12" db="EMBL/GenBank/DDBJ databases">
        <title>Draft genome sequences of 29 type strains of Enterococci.</title>
        <authorList>
            <person name="Zhong Z."/>
            <person name="Sun Z."/>
            <person name="Liu W."/>
            <person name="Zhang W."/>
            <person name="Zhang H."/>
        </authorList>
    </citation>
    <scope>NUCLEOTIDE SEQUENCE [LARGE SCALE GENOMIC DNA]</scope>
    <source>
        <strain evidence="3 4">DSM 17690</strain>
    </source>
</reference>
<proteinExistence type="predicted"/>
<dbReference type="EMBL" id="JXKD01000016">
    <property type="protein sequence ID" value="OJG09428.1"/>
    <property type="molecule type" value="Genomic_DNA"/>
</dbReference>